<evidence type="ECO:0000256" key="5">
    <source>
        <dbReference type="SAM" id="Phobius"/>
    </source>
</evidence>
<reference evidence="6 7" key="1">
    <citation type="submission" date="2016-12" db="EMBL/GenBank/DDBJ databases">
        <title>The new phylogeny of genus Mycobacterium.</title>
        <authorList>
            <person name="Tortoli E."/>
            <person name="Trovato A."/>
            <person name="Cirillo D.M."/>
        </authorList>
    </citation>
    <scope>NUCLEOTIDE SEQUENCE [LARGE SCALE GENOMIC DNA]</scope>
    <source>
        <strain evidence="6 7">DSM 45069</strain>
    </source>
</reference>
<sequence>MTIRLADVDPAPDVFAAVMATGILSIGARNHGYRLISDTVGVIASLGLLFLVALVVLKACGPGQGLRWDLTDPDVTLRLITFVAACAVIDTRLSSNVWVVRVLGALCLTSWLMLILFSARNMLAHRWTELRDRAHGAWQLGSVGTSGLAIVIARAARQTGHHWWLAVAVAGWVVALCVYGLMTWLTMWRVVNERQDRDGFEPDTWILMGGMAIATLAGDNIHAVAPAWMAGPVRVVTIVTWVAATLWIPPLIYFALHRIRRHPNMLQFAGAWWAFVFPLGMYSAASFAMAVEIGQRSLLTVSLVFFWDALAAWLVVVVAGLLLLARALLLSPADRDTGRP</sequence>
<dbReference type="RefSeq" id="WP_083064934.1">
    <property type="nucleotide sequence ID" value="NZ_MVHG01000028.1"/>
</dbReference>
<keyword evidence="7" id="KW-1185">Reference proteome</keyword>
<evidence type="ECO:0000256" key="1">
    <source>
        <dbReference type="ARBA" id="ARBA00004141"/>
    </source>
</evidence>
<accession>A0A1W9ZGB0</accession>
<feature type="transmembrane region" description="Helical" evidence="5">
    <location>
        <begin position="98"/>
        <end position="117"/>
    </location>
</feature>
<dbReference type="Proteomes" id="UP000192707">
    <property type="component" value="Unassembled WGS sequence"/>
</dbReference>
<dbReference type="EMBL" id="MVHG01000028">
    <property type="protein sequence ID" value="ORA14653.1"/>
    <property type="molecule type" value="Genomic_DNA"/>
</dbReference>
<keyword evidence="3 5" id="KW-1133">Transmembrane helix</keyword>
<feature type="transmembrane region" description="Helical" evidence="5">
    <location>
        <begin position="162"/>
        <end position="185"/>
    </location>
</feature>
<comment type="subcellular location">
    <subcellularLocation>
        <location evidence="1">Membrane</location>
        <topology evidence="1">Multi-pass membrane protein</topology>
    </subcellularLocation>
</comment>
<comment type="caution">
    <text evidence="6">The sequence shown here is derived from an EMBL/GenBank/DDBJ whole genome shotgun (WGS) entry which is preliminary data.</text>
</comment>
<dbReference type="AlphaFoldDB" id="A0A1W9ZGB0"/>
<feature type="transmembrane region" description="Helical" evidence="5">
    <location>
        <begin position="310"/>
        <end position="329"/>
    </location>
</feature>
<dbReference type="GO" id="GO:0055085">
    <property type="term" value="P:transmembrane transport"/>
    <property type="evidence" value="ECO:0007669"/>
    <property type="project" value="InterPro"/>
</dbReference>
<evidence type="ECO:0000313" key="6">
    <source>
        <dbReference type="EMBL" id="ORA14653.1"/>
    </source>
</evidence>
<dbReference type="InterPro" id="IPR004695">
    <property type="entry name" value="SLAC1/Mae1/Ssu1/TehA"/>
</dbReference>
<evidence type="ECO:0000256" key="3">
    <source>
        <dbReference type="ARBA" id="ARBA00022989"/>
    </source>
</evidence>
<name>A0A1W9ZGB0_MYCAI</name>
<evidence type="ECO:0000313" key="7">
    <source>
        <dbReference type="Proteomes" id="UP000192707"/>
    </source>
</evidence>
<feature type="transmembrane region" description="Helical" evidence="5">
    <location>
        <begin position="268"/>
        <end position="290"/>
    </location>
</feature>
<feature type="transmembrane region" description="Helical" evidence="5">
    <location>
        <begin position="137"/>
        <end position="156"/>
    </location>
</feature>
<dbReference type="Gene3D" id="1.50.10.150">
    <property type="entry name" value="Voltage-dependent anion channel"/>
    <property type="match status" value="1"/>
</dbReference>
<keyword evidence="2 5" id="KW-0812">Transmembrane</keyword>
<evidence type="ECO:0000256" key="4">
    <source>
        <dbReference type="ARBA" id="ARBA00023136"/>
    </source>
</evidence>
<evidence type="ECO:0000256" key="2">
    <source>
        <dbReference type="ARBA" id="ARBA00022692"/>
    </source>
</evidence>
<feature type="transmembrane region" description="Helical" evidence="5">
    <location>
        <begin position="35"/>
        <end position="57"/>
    </location>
</feature>
<dbReference type="InterPro" id="IPR038665">
    <property type="entry name" value="Voltage-dep_anion_channel_sf"/>
</dbReference>
<dbReference type="GO" id="GO:0016020">
    <property type="term" value="C:membrane"/>
    <property type="evidence" value="ECO:0007669"/>
    <property type="project" value="UniProtKB-SubCell"/>
</dbReference>
<keyword evidence="4 5" id="KW-0472">Membrane</keyword>
<proteinExistence type="predicted"/>
<organism evidence="6 7">
    <name type="scientific">Mycobacterium arosiense ATCC BAA-1401 = DSM 45069</name>
    <dbReference type="NCBI Taxonomy" id="1265311"/>
    <lineage>
        <taxon>Bacteria</taxon>
        <taxon>Bacillati</taxon>
        <taxon>Actinomycetota</taxon>
        <taxon>Actinomycetes</taxon>
        <taxon>Mycobacteriales</taxon>
        <taxon>Mycobacteriaceae</taxon>
        <taxon>Mycobacterium</taxon>
        <taxon>Mycobacterium avium complex (MAC)</taxon>
    </lineage>
</organism>
<dbReference type="OrthoDB" id="958273at2"/>
<feature type="transmembrane region" description="Helical" evidence="5">
    <location>
        <begin position="235"/>
        <end position="256"/>
    </location>
</feature>
<dbReference type="Pfam" id="PF03595">
    <property type="entry name" value="SLAC1"/>
    <property type="match status" value="1"/>
</dbReference>
<gene>
    <name evidence="6" type="ORF">BST14_13605</name>
</gene>
<protein>
    <submittedName>
        <fullName evidence="6">C4-dicarboxylate ABC transporter</fullName>
    </submittedName>
</protein>
<dbReference type="CDD" id="cd09319">
    <property type="entry name" value="TDT_like_1"/>
    <property type="match status" value="1"/>
</dbReference>